<keyword evidence="6" id="KW-0378">Hydrolase</keyword>
<dbReference type="PANTHER" id="PTHR24559:SF444">
    <property type="entry name" value="REVERSE TRANSCRIPTASE DOMAIN-CONTAINING PROTEIN"/>
    <property type="match status" value="1"/>
</dbReference>
<evidence type="ECO:0000256" key="7">
    <source>
        <dbReference type="ARBA" id="ARBA00022918"/>
    </source>
</evidence>
<keyword evidence="3" id="KW-0548">Nucleotidyltransferase</keyword>
<evidence type="ECO:0000259" key="9">
    <source>
        <dbReference type="Pfam" id="PF00078"/>
    </source>
</evidence>
<dbReference type="GO" id="GO:0006508">
    <property type="term" value="P:proteolysis"/>
    <property type="evidence" value="ECO:0007669"/>
    <property type="project" value="UniProtKB-KW"/>
</dbReference>
<sequence length="375" mass="42575">MGSSVANPVKTRARAENQPDADSNACSNDSVESMNLFERVADFGQRQKQDPSLEPWFKKTNGVVERFHSTLKNMLRKLADQSPSDWSRSDDDSAREKRSFDFSLNRKAQGIICWRQPQTRKGPQTTAARFRVPGSSNRDRKGTRGKIQREIHVISDEIVRVKPYQLSFASQKFVKKEVKRLLELGVIEPSVNPFSSPIILVKKKEGSLRFCIDFQILNIITVLDTTNIPLAEDLFAQLSDFTIFTSCDLSKAYWQISMHPDSRHLTAFQTPLGLMQWTRMPFGLVNAPATFCSLMRLALNNEPMLLSYFKGTLLHTRSWEDHVIGLRLLLTILRNHGLTVNPGMILTTAAPYAINQTFDGKINRANRRGIMSTKE</sequence>
<evidence type="ECO:0000313" key="11">
    <source>
        <dbReference type="Proteomes" id="UP000762676"/>
    </source>
</evidence>
<keyword evidence="5" id="KW-0255">Endonuclease</keyword>
<evidence type="ECO:0000256" key="6">
    <source>
        <dbReference type="ARBA" id="ARBA00022801"/>
    </source>
</evidence>
<evidence type="ECO:0000256" key="5">
    <source>
        <dbReference type="ARBA" id="ARBA00022759"/>
    </source>
</evidence>
<feature type="non-terminal residue" evidence="10">
    <location>
        <position position="375"/>
    </location>
</feature>
<name>A0AAV4EWJ5_9GAST</name>
<feature type="compositionally biased region" description="Polar residues" evidence="8">
    <location>
        <begin position="117"/>
        <end position="127"/>
    </location>
</feature>
<comment type="caution">
    <text evidence="10">The sequence shown here is derived from an EMBL/GenBank/DDBJ whole genome shotgun (WGS) entry which is preliminary data.</text>
</comment>
<evidence type="ECO:0000256" key="2">
    <source>
        <dbReference type="ARBA" id="ARBA00022679"/>
    </source>
</evidence>
<dbReference type="InterPro" id="IPR053134">
    <property type="entry name" value="RNA-dir_DNA_polymerase"/>
</dbReference>
<feature type="compositionally biased region" description="Polar residues" evidence="8">
    <location>
        <begin position="20"/>
        <end position="30"/>
    </location>
</feature>
<proteinExistence type="predicted"/>
<dbReference type="GO" id="GO:0008233">
    <property type="term" value="F:peptidase activity"/>
    <property type="evidence" value="ECO:0007669"/>
    <property type="project" value="UniProtKB-KW"/>
</dbReference>
<keyword evidence="2" id="KW-0808">Transferase</keyword>
<dbReference type="InterPro" id="IPR036397">
    <property type="entry name" value="RNaseH_sf"/>
</dbReference>
<feature type="region of interest" description="Disordered" evidence="8">
    <location>
        <begin position="79"/>
        <end position="99"/>
    </location>
</feature>
<dbReference type="EMBL" id="BMAT01007460">
    <property type="protein sequence ID" value="GFR64803.1"/>
    <property type="molecule type" value="Genomic_DNA"/>
</dbReference>
<dbReference type="GO" id="GO:0003676">
    <property type="term" value="F:nucleic acid binding"/>
    <property type="evidence" value="ECO:0007669"/>
    <property type="project" value="InterPro"/>
</dbReference>
<feature type="region of interest" description="Disordered" evidence="8">
    <location>
        <begin position="1"/>
        <end position="30"/>
    </location>
</feature>
<evidence type="ECO:0000256" key="8">
    <source>
        <dbReference type="SAM" id="MobiDB-lite"/>
    </source>
</evidence>
<evidence type="ECO:0000256" key="4">
    <source>
        <dbReference type="ARBA" id="ARBA00022722"/>
    </source>
</evidence>
<feature type="region of interest" description="Disordered" evidence="8">
    <location>
        <begin position="117"/>
        <end position="146"/>
    </location>
</feature>
<dbReference type="Gene3D" id="3.30.420.10">
    <property type="entry name" value="Ribonuclease H-like superfamily/Ribonuclease H"/>
    <property type="match status" value="1"/>
</dbReference>
<dbReference type="AlphaFoldDB" id="A0AAV4EWJ5"/>
<dbReference type="Pfam" id="PF00078">
    <property type="entry name" value="RVT_1"/>
    <property type="match status" value="1"/>
</dbReference>
<gene>
    <name evidence="10" type="ORF">ElyMa_003641400</name>
</gene>
<dbReference type="CDD" id="cd01647">
    <property type="entry name" value="RT_LTR"/>
    <property type="match status" value="1"/>
</dbReference>
<keyword evidence="7" id="KW-0695">RNA-directed DNA polymerase</keyword>
<keyword evidence="1" id="KW-0645">Protease</keyword>
<dbReference type="InterPro" id="IPR000477">
    <property type="entry name" value="RT_dom"/>
</dbReference>
<dbReference type="InterPro" id="IPR043502">
    <property type="entry name" value="DNA/RNA_pol_sf"/>
</dbReference>
<feature type="compositionally biased region" description="Basic and acidic residues" evidence="8">
    <location>
        <begin position="87"/>
        <end position="99"/>
    </location>
</feature>
<dbReference type="SUPFAM" id="SSF53098">
    <property type="entry name" value="Ribonuclease H-like"/>
    <property type="match status" value="1"/>
</dbReference>
<feature type="compositionally biased region" description="Basic and acidic residues" evidence="8">
    <location>
        <begin position="137"/>
        <end position="146"/>
    </location>
</feature>
<dbReference type="Gene3D" id="3.10.10.10">
    <property type="entry name" value="HIV Type 1 Reverse Transcriptase, subunit A, domain 1"/>
    <property type="match status" value="1"/>
</dbReference>
<evidence type="ECO:0000313" key="10">
    <source>
        <dbReference type="EMBL" id="GFR64803.1"/>
    </source>
</evidence>
<dbReference type="InterPro" id="IPR043128">
    <property type="entry name" value="Rev_trsase/Diguanyl_cyclase"/>
</dbReference>
<keyword evidence="4" id="KW-0540">Nuclease</keyword>
<dbReference type="GO" id="GO:0003964">
    <property type="term" value="F:RNA-directed DNA polymerase activity"/>
    <property type="evidence" value="ECO:0007669"/>
    <property type="project" value="UniProtKB-KW"/>
</dbReference>
<reference evidence="10 11" key="1">
    <citation type="journal article" date="2021" name="Elife">
        <title>Chloroplast acquisition without the gene transfer in kleptoplastic sea slugs, Plakobranchus ocellatus.</title>
        <authorList>
            <person name="Maeda T."/>
            <person name="Takahashi S."/>
            <person name="Yoshida T."/>
            <person name="Shimamura S."/>
            <person name="Takaki Y."/>
            <person name="Nagai Y."/>
            <person name="Toyoda A."/>
            <person name="Suzuki Y."/>
            <person name="Arimoto A."/>
            <person name="Ishii H."/>
            <person name="Satoh N."/>
            <person name="Nishiyama T."/>
            <person name="Hasebe M."/>
            <person name="Maruyama T."/>
            <person name="Minagawa J."/>
            <person name="Obokata J."/>
            <person name="Shigenobu S."/>
        </authorList>
    </citation>
    <scope>NUCLEOTIDE SEQUENCE [LARGE SCALE GENOMIC DNA]</scope>
</reference>
<protein>
    <submittedName>
        <fullName evidence="10">SCAN domain-containing protein 3</fullName>
    </submittedName>
</protein>
<dbReference type="SUPFAM" id="SSF56672">
    <property type="entry name" value="DNA/RNA polymerases"/>
    <property type="match status" value="1"/>
</dbReference>
<organism evidence="10 11">
    <name type="scientific">Elysia marginata</name>
    <dbReference type="NCBI Taxonomy" id="1093978"/>
    <lineage>
        <taxon>Eukaryota</taxon>
        <taxon>Metazoa</taxon>
        <taxon>Spiralia</taxon>
        <taxon>Lophotrochozoa</taxon>
        <taxon>Mollusca</taxon>
        <taxon>Gastropoda</taxon>
        <taxon>Heterobranchia</taxon>
        <taxon>Euthyneura</taxon>
        <taxon>Panpulmonata</taxon>
        <taxon>Sacoglossa</taxon>
        <taxon>Placobranchoidea</taxon>
        <taxon>Plakobranchidae</taxon>
        <taxon>Elysia</taxon>
    </lineage>
</organism>
<dbReference type="Proteomes" id="UP000762676">
    <property type="component" value="Unassembled WGS sequence"/>
</dbReference>
<dbReference type="FunFam" id="3.10.10.10:FF:000007">
    <property type="entry name" value="Retrovirus-related Pol polyprotein from transposon 17.6-like Protein"/>
    <property type="match status" value="1"/>
</dbReference>
<dbReference type="InterPro" id="IPR012337">
    <property type="entry name" value="RNaseH-like_sf"/>
</dbReference>
<evidence type="ECO:0000256" key="3">
    <source>
        <dbReference type="ARBA" id="ARBA00022695"/>
    </source>
</evidence>
<keyword evidence="11" id="KW-1185">Reference proteome</keyword>
<dbReference type="GO" id="GO:0004519">
    <property type="term" value="F:endonuclease activity"/>
    <property type="evidence" value="ECO:0007669"/>
    <property type="project" value="UniProtKB-KW"/>
</dbReference>
<dbReference type="PANTHER" id="PTHR24559">
    <property type="entry name" value="TRANSPOSON TY3-I GAG-POL POLYPROTEIN"/>
    <property type="match status" value="1"/>
</dbReference>
<feature type="domain" description="Reverse transcriptase" evidence="9">
    <location>
        <begin position="201"/>
        <end position="342"/>
    </location>
</feature>
<evidence type="ECO:0000256" key="1">
    <source>
        <dbReference type="ARBA" id="ARBA00022670"/>
    </source>
</evidence>
<accession>A0AAV4EWJ5</accession>
<dbReference type="Gene3D" id="3.30.70.270">
    <property type="match status" value="1"/>
</dbReference>